<dbReference type="FunFam" id="3.30.565.10:FF:000006">
    <property type="entry name" value="Sensor histidine kinase WalK"/>
    <property type="match status" value="1"/>
</dbReference>
<dbReference type="Proteomes" id="UP000627292">
    <property type="component" value="Unassembled WGS sequence"/>
</dbReference>
<dbReference type="SUPFAM" id="SSF47384">
    <property type="entry name" value="Homodimeric domain of signal transducing histidine kinase"/>
    <property type="match status" value="1"/>
</dbReference>
<protein>
    <recommendedName>
        <fullName evidence="2">histidine kinase</fullName>
        <ecNumber evidence="2">2.7.13.3</ecNumber>
    </recommendedName>
</protein>
<keyword evidence="6" id="KW-1133">Transmembrane helix</keyword>
<gene>
    <name evidence="8" type="ORF">GCM10011379_19830</name>
</gene>
<dbReference type="PROSITE" id="PS50109">
    <property type="entry name" value="HIS_KIN"/>
    <property type="match status" value="1"/>
</dbReference>
<comment type="caution">
    <text evidence="8">The sequence shown here is derived from an EMBL/GenBank/DDBJ whole genome shotgun (WGS) entry which is preliminary data.</text>
</comment>
<organism evidence="8 9">
    <name type="scientific">Filimonas zeae</name>
    <dbReference type="NCBI Taxonomy" id="1737353"/>
    <lineage>
        <taxon>Bacteria</taxon>
        <taxon>Pseudomonadati</taxon>
        <taxon>Bacteroidota</taxon>
        <taxon>Chitinophagia</taxon>
        <taxon>Chitinophagales</taxon>
        <taxon>Chitinophagaceae</taxon>
        <taxon>Filimonas</taxon>
    </lineage>
</organism>
<feature type="transmembrane region" description="Helical" evidence="6">
    <location>
        <begin position="83"/>
        <end position="102"/>
    </location>
</feature>
<feature type="domain" description="Histidine kinase" evidence="7">
    <location>
        <begin position="226"/>
        <end position="441"/>
    </location>
</feature>
<name>A0A917IXU1_9BACT</name>
<feature type="transmembrane region" description="Helical" evidence="6">
    <location>
        <begin position="132"/>
        <end position="152"/>
    </location>
</feature>
<evidence type="ECO:0000256" key="3">
    <source>
        <dbReference type="ARBA" id="ARBA00022553"/>
    </source>
</evidence>
<dbReference type="GO" id="GO:0000155">
    <property type="term" value="F:phosphorelay sensor kinase activity"/>
    <property type="evidence" value="ECO:0007669"/>
    <property type="project" value="InterPro"/>
</dbReference>
<keyword evidence="5" id="KW-0418">Kinase</keyword>
<keyword evidence="6" id="KW-0812">Transmembrane</keyword>
<reference evidence="8" key="2">
    <citation type="submission" date="2020-09" db="EMBL/GenBank/DDBJ databases">
        <authorList>
            <person name="Sun Q."/>
            <person name="Zhou Y."/>
        </authorList>
    </citation>
    <scope>NUCLEOTIDE SEQUENCE</scope>
    <source>
        <strain evidence="8">CGMCC 1.15290</strain>
    </source>
</reference>
<feature type="transmembrane region" description="Helical" evidence="6">
    <location>
        <begin position="108"/>
        <end position="125"/>
    </location>
</feature>
<dbReference type="InterPro" id="IPR003661">
    <property type="entry name" value="HisK_dim/P_dom"/>
</dbReference>
<keyword evidence="4" id="KW-0808">Transferase</keyword>
<dbReference type="InterPro" id="IPR003594">
    <property type="entry name" value="HATPase_dom"/>
</dbReference>
<evidence type="ECO:0000256" key="6">
    <source>
        <dbReference type="SAM" id="Phobius"/>
    </source>
</evidence>
<proteinExistence type="predicted"/>
<evidence type="ECO:0000256" key="5">
    <source>
        <dbReference type="ARBA" id="ARBA00022777"/>
    </source>
</evidence>
<feature type="transmembrane region" description="Helical" evidence="6">
    <location>
        <begin position="32"/>
        <end position="49"/>
    </location>
</feature>
<dbReference type="SMART" id="SM00387">
    <property type="entry name" value="HATPase_c"/>
    <property type="match status" value="1"/>
</dbReference>
<dbReference type="CDD" id="cd00082">
    <property type="entry name" value="HisKA"/>
    <property type="match status" value="1"/>
</dbReference>
<evidence type="ECO:0000256" key="4">
    <source>
        <dbReference type="ARBA" id="ARBA00022679"/>
    </source>
</evidence>
<dbReference type="InterPro" id="IPR005467">
    <property type="entry name" value="His_kinase_dom"/>
</dbReference>
<feature type="transmembrane region" description="Helical" evidence="6">
    <location>
        <begin position="167"/>
        <end position="188"/>
    </location>
</feature>
<evidence type="ECO:0000313" key="9">
    <source>
        <dbReference type="Proteomes" id="UP000627292"/>
    </source>
</evidence>
<dbReference type="InterPro" id="IPR036890">
    <property type="entry name" value="HATPase_C_sf"/>
</dbReference>
<dbReference type="EC" id="2.7.13.3" evidence="2"/>
<dbReference type="RefSeq" id="WP_188951875.1">
    <property type="nucleotide sequence ID" value="NZ_BMIB01000002.1"/>
</dbReference>
<dbReference type="InterPro" id="IPR004358">
    <property type="entry name" value="Sig_transdc_His_kin-like_C"/>
</dbReference>
<dbReference type="Gene3D" id="3.30.565.10">
    <property type="entry name" value="Histidine kinase-like ATPase, C-terminal domain"/>
    <property type="match status" value="1"/>
</dbReference>
<evidence type="ECO:0000256" key="2">
    <source>
        <dbReference type="ARBA" id="ARBA00012438"/>
    </source>
</evidence>
<evidence type="ECO:0000256" key="1">
    <source>
        <dbReference type="ARBA" id="ARBA00000085"/>
    </source>
</evidence>
<keyword evidence="6" id="KW-0472">Membrane</keyword>
<accession>A0A917IXU1</accession>
<feature type="transmembrane region" description="Helical" evidence="6">
    <location>
        <begin position="55"/>
        <end position="74"/>
    </location>
</feature>
<evidence type="ECO:0000313" key="8">
    <source>
        <dbReference type="EMBL" id="GGH66058.1"/>
    </source>
</evidence>
<dbReference type="PANTHER" id="PTHR43547:SF2">
    <property type="entry name" value="HYBRID SIGNAL TRANSDUCTION HISTIDINE KINASE C"/>
    <property type="match status" value="1"/>
</dbReference>
<keyword evidence="9" id="KW-1185">Reference proteome</keyword>
<keyword evidence="3" id="KW-0597">Phosphoprotein</keyword>
<sequence>MRTRFVYKPVLEKTWKYLIGDAAEFAPEEQSFHGICVLSFAILLFLLPFNAIIGLWNVCVMMAVLLLLIALFYYQARFKHRHLLGIVSYAVASYITLIINYLFNAGSLGPTLFLFLLTFQLLIAFSKRQLHLVWFCTHLCITAALLVMELWYPRFVPYTYDSKQSRFIDVISSFLIILVCMYFVTIYLRNKYNTERKVAEEQAAKILLQNRQLELLNLQKNKLFSVMAHDLRGPFNSIGQVVDMLDNQELTPEDHALFMGHLKEFTVSTSDMLSNLLSWSYSQLQGMRVKLISLPVKKAVEEVAATQRAFADNKGIALMVDIEDTHVVLADQQMLEIVLRNLINNAIKFTPAGGSIQVHSQLQQHYCVIHVQDTGIGLAPEAISQLFTFNLSSTRGTGNEKGLGLGLHLCREFMELQYGSITVTSRPGAGSTFTIRLPLANA</sequence>
<dbReference type="Pfam" id="PF02518">
    <property type="entry name" value="HATPase_c"/>
    <property type="match status" value="1"/>
</dbReference>
<reference evidence="8" key="1">
    <citation type="journal article" date="2014" name="Int. J. Syst. Evol. Microbiol.">
        <title>Complete genome sequence of Corynebacterium casei LMG S-19264T (=DSM 44701T), isolated from a smear-ripened cheese.</title>
        <authorList>
            <consortium name="US DOE Joint Genome Institute (JGI-PGF)"/>
            <person name="Walter F."/>
            <person name="Albersmeier A."/>
            <person name="Kalinowski J."/>
            <person name="Ruckert C."/>
        </authorList>
    </citation>
    <scope>NUCLEOTIDE SEQUENCE</scope>
    <source>
        <strain evidence="8">CGMCC 1.15290</strain>
    </source>
</reference>
<dbReference type="AlphaFoldDB" id="A0A917IXU1"/>
<dbReference type="Gene3D" id="1.10.287.130">
    <property type="match status" value="1"/>
</dbReference>
<dbReference type="PRINTS" id="PR00344">
    <property type="entry name" value="BCTRLSENSOR"/>
</dbReference>
<dbReference type="PANTHER" id="PTHR43547">
    <property type="entry name" value="TWO-COMPONENT HISTIDINE KINASE"/>
    <property type="match status" value="1"/>
</dbReference>
<comment type="catalytic activity">
    <reaction evidence="1">
        <text>ATP + protein L-histidine = ADP + protein N-phospho-L-histidine.</text>
        <dbReference type="EC" id="2.7.13.3"/>
    </reaction>
</comment>
<evidence type="ECO:0000259" key="7">
    <source>
        <dbReference type="PROSITE" id="PS50109"/>
    </source>
</evidence>
<dbReference type="InterPro" id="IPR036097">
    <property type="entry name" value="HisK_dim/P_sf"/>
</dbReference>
<dbReference type="EMBL" id="BMIB01000002">
    <property type="protein sequence ID" value="GGH66058.1"/>
    <property type="molecule type" value="Genomic_DNA"/>
</dbReference>
<dbReference type="SUPFAM" id="SSF55874">
    <property type="entry name" value="ATPase domain of HSP90 chaperone/DNA topoisomerase II/histidine kinase"/>
    <property type="match status" value="1"/>
</dbReference>